<evidence type="ECO:0000313" key="3">
    <source>
        <dbReference type="EMBL" id="MFC3039199.1"/>
    </source>
</evidence>
<evidence type="ECO:0000313" key="4">
    <source>
        <dbReference type="Proteomes" id="UP001595279"/>
    </source>
</evidence>
<dbReference type="RefSeq" id="WP_390268156.1">
    <property type="nucleotide sequence ID" value="NZ_JBHRSA010000005.1"/>
</dbReference>
<evidence type="ECO:0000259" key="2">
    <source>
        <dbReference type="PROSITE" id="PS50801"/>
    </source>
</evidence>
<dbReference type="InterPro" id="IPR002645">
    <property type="entry name" value="STAS_dom"/>
</dbReference>
<dbReference type="SUPFAM" id="SSF52091">
    <property type="entry name" value="SpoIIaa-like"/>
    <property type="match status" value="1"/>
</dbReference>
<keyword evidence="1" id="KW-0597">Phosphoprotein</keyword>
<feature type="domain" description="STAS" evidence="2">
    <location>
        <begin position="141"/>
        <end position="225"/>
    </location>
</feature>
<protein>
    <submittedName>
        <fullName evidence="3">STAS domain-containing protein</fullName>
    </submittedName>
</protein>
<dbReference type="Gene3D" id="3.30.450.20">
    <property type="entry name" value="PAS domain"/>
    <property type="match status" value="1"/>
</dbReference>
<dbReference type="Pfam" id="PF01740">
    <property type="entry name" value="STAS"/>
    <property type="match status" value="1"/>
</dbReference>
<dbReference type="PANTHER" id="PTHR33745">
    <property type="entry name" value="RSBT ANTAGONIST PROTEIN RSBS-RELATED"/>
    <property type="match status" value="1"/>
</dbReference>
<proteinExistence type="predicted"/>
<accession>A0ABV7CS04</accession>
<reference evidence="4" key="1">
    <citation type="journal article" date="2019" name="Int. J. Syst. Evol. Microbiol.">
        <title>The Global Catalogue of Microorganisms (GCM) 10K type strain sequencing project: providing services to taxonomists for standard genome sequencing and annotation.</title>
        <authorList>
            <consortium name="The Broad Institute Genomics Platform"/>
            <consortium name="The Broad Institute Genome Sequencing Center for Infectious Disease"/>
            <person name="Wu L."/>
            <person name="Ma J."/>
        </authorList>
    </citation>
    <scope>NUCLEOTIDE SEQUENCE [LARGE SCALE GENOMIC DNA]</scope>
    <source>
        <strain evidence="4">KCTC 13128</strain>
    </source>
</reference>
<dbReference type="EMBL" id="JBHRSA010000005">
    <property type="protein sequence ID" value="MFC3039199.1"/>
    <property type="molecule type" value="Genomic_DNA"/>
</dbReference>
<dbReference type="PANTHER" id="PTHR33745:SF3">
    <property type="entry name" value="RSBT CO-ANTAGONIST PROTEIN RSBRC"/>
    <property type="match status" value="1"/>
</dbReference>
<dbReference type="Gene3D" id="3.30.750.24">
    <property type="entry name" value="STAS domain"/>
    <property type="match status" value="1"/>
</dbReference>
<name>A0ABV7CS04_9BACI</name>
<comment type="caution">
    <text evidence="3">The sequence shown here is derived from an EMBL/GenBank/DDBJ whole genome shotgun (WGS) entry which is preliminary data.</text>
</comment>
<keyword evidence="4" id="KW-1185">Reference proteome</keyword>
<dbReference type="PROSITE" id="PS50801">
    <property type="entry name" value="STAS"/>
    <property type="match status" value="1"/>
</dbReference>
<dbReference type="InterPro" id="IPR036513">
    <property type="entry name" value="STAS_dom_sf"/>
</dbReference>
<dbReference type="CDD" id="cd07041">
    <property type="entry name" value="STAS_RsbR_RsbS_like"/>
    <property type="match status" value="1"/>
</dbReference>
<dbReference type="Proteomes" id="UP001595279">
    <property type="component" value="Unassembled WGS sequence"/>
</dbReference>
<dbReference type="InterPro" id="IPR051932">
    <property type="entry name" value="Bact_StressResp_Reg"/>
</dbReference>
<sequence>MNNSLLPMSITGTDALNSIGENIIIADTDYKIIWLNTCARQLLNLVAPLYGLSSSDDLIGMSMDSFHKEPSYQRQVMSGLENGHRARIEIKNKYIADIVITPIKNLQEQSEEIAGYMVMLMDVTSQAEKAKRLEEKVRELSAPILNIWENTIALTLVGELDVNRGKTIIPVIIEECISKHIDFVMVSLRGINNFDDSVRETLVKLHASLKLIGAQCIIVGIKPNLAMEIGELSNIDTFRNAHEGLQHIMKLQED</sequence>
<evidence type="ECO:0000256" key="1">
    <source>
        <dbReference type="ARBA" id="ARBA00022553"/>
    </source>
</evidence>
<gene>
    <name evidence="3" type="ORF">ACFOGI_02920</name>
</gene>
<organism evidence="3 4">
    <name type="scientific">Virgibacillus xinjiangensis</name>
    <dbReference type="NCBI Taxonomy" id="393090"/>
    <lineage>
        <taxon>Bacteria</taxon>
        <taxon>Bacillati</taxon>
        <taxon>Bacillota</taxon>
        <taxon>Bacilli</taxon>
        <taxon>Bacillales</taxon>
        <taxon>Bacillaceae</taxon>
        <taxon>Virgibacillus</taxon>
    </lineage>
</organism>